<accession>I1CEN2</accession>
<dbReference type="eggNOG" id="ENOG502THKN">
    <property type="taxonomic scope" value="Eukaryota"/>
</dbReference>
<dbReference type="RefSeq" id="XP_067522308.1">
    <property type="nucleotide sequence ID" value="XM_067666207.1"/>
</dbReference>
<dbReference type="GeneID" id="93618588"/>
<evidence type="ECO:0000313" key="2">
    <source>
        <dbReference type="Proteomes" id="UP000009138"/>
    </source>
</evidence>
<dbReference type="AlphaFoldDB" id="I1CEN2"/>
<dbReference type="STRING" id="246409.I1CEN2"/>
<gene>
    <name evidence="1" type="ORF">RO3G_11623</name>
</gene>
<keyword evidence="2" id="KW-1185">Reference proteome</keyword>
<proteinExistence type="predicted"/>
<reference evidence="1 2" key="1">
    <citation type="journal article" date="2009" name="PLoS Genet.">
        <title>Genomic analysis of the basal lineage fungus Rhizopus oryzae reveals a whole-genome duplication.</title>
        <authorList>
            <person name="Ma L.-J."/>
            <person name="Ibrahim A.S."/>
            <person name="Skory C."/>
            <person name="Grabherr M.G."/>
            <person name="Burger G."/>
            <person name="Butler M."/>
            <person name="Elias M."/>
            <person name="Idnurm A."/>
            <person name="Lang B.F."/>
            <person name="Sone T."/>
            <person name="Abe A."/>
            <person name="Calvo S.E."/>
            <person name="Corrochano L.M."/>
            <person name="Engels R."/>
            <person name="Fu J."/>
            <person name="Hansberg W."/>
            <person name="Kim J.-M."/>
            <person name="Kodira C.D."/>
            <person name="Koehrsen M.J."/>
            <person name="Liu B."/>
            <person name="Miranda-Saavedra D."/>
            <person name="O'Leary S."/>
            <person name="Ortiz-Castellanos L."/>
            <person name="Poulter R."/>
            <person name="Rodriguez-Romero J."/>
            <person name="Ruiz-Herrera J."/>
            <person name="Shen Y.-Q."/>
            <person name="Zeng Q."/>
            <person name="Galagan J."/>
            <person name="Birren B.W."/>
            <person name="Cuomo C.A."/>
            <person name="Wickes B.L."/>
        </authorList>
    </citation>
    <scope>NUCLEOTIDE SEQUENCE [LARGE SCALE GENOMIC DNA]</scope>
    <source>
        <strain evidence="2">RA 99-880 / ATCC MYA-4621 / FGSC 9543 / NRRL 43880</strain>
    </source>
</reference>
<evidence type="ECO:0000313" key="1">
    <source>
        <dbReference type="EMBL" id="EIE86912.1"/>
    </source>
</evidence>
<dbReference type="OMA" id="HSKEHAT"/>
<dbReference type="EMBL" id="CH476740">
    <property type="protein sequence ID" value="EIE86912.1"/>
    <property type="molecule type" value="Genomic_DNA"/>
</dbReference>
<sequence>MLGYLLSLPKISPVLIDESWSSVFHLLYENNTAGNIFYYEKTTSNSIIKNNQGEIETITNLFSRWLANVAFDPQGLIIRHAMDVMIMLDTLVYDNRFDLSHILPLALINNDSREYTIHLFVQLITKLSCANHFVTKLIPTAESKWPGIFQQVLENIFSKTIAIHIADTTQIEKILCNLAMLYEDNTSTQKSGFDAFQNYISSHSRQVLLIFINHPSVTCRIMGYRVLNNSKFYKQIALQEQEPTSRLLMDVWFRHLKARYLKQEDAQVIDIQQTLMADINSIHQQTNLFDKINRQDDSTFQSKKPPRFVTCIDLLKVQLDTRDKVYIDNIERTASLFDQFKDTVSTDEYNEIHHHIISFLSSKWTPTSVSLTTYDDALPKNIPHACDIVIGNAFKDHPALFLIFEKCIQVVQPTMTNDMIRSILVYFIVFWNMKEVINVPTTLTYATQLEETIRMTLLLKPVTLFYISLKQYANLIYRSCLNPS</sequence>
<organism evidence="1 2">
    <name type="scientific">Rhizopus delemar (strain RA 99-880 / ATCC MYA-4621 / FGSC 9543 / NRRL 43880)</name>
    <name type="common">Mucormycosis agent</name>
    <name type="synonym">Rhizopus arrhizus var. delemar</name>
    <dbReference type="NCBI Taxonomy" id="246409"/>
    <lineage>
        <taxon>Eukaryota</taxon>
        <taxon>Fungi</taxon>
        <taxon>Fungi incertae sedis</taxon>
        <taxon>Mucoromycota</taxon>
        <taxon>Mucoromycotina</taxon>
        <taxon>Mucoromycetes</taxon>
        <taxon>Mucorales</taxon>
        <taxon>Mucorineae</taxon>
        <taxon>Rhizopodaceae</taxon>
        <taxon>Rhizopus</taxon>
    </lineage>
</organism>
<dbReference type="InParanoid" id="I1CEN2"/>
<dbReference type="OrthoDB" id="69088at2759"/>
<protein>
    <submittedName>
        <fullName evidence="1">Uncharacterized protein</fullName>
    </submittedName>
</protein>
<dbReference type="VEuPathDB" id="FungiDB:RO3G_11623"/>
<name>I1CEN2_RHIO9</name>
<dbReference type="Proteomes" id="UP000009138">
    <property type="component" value="Unassembled WGS sequence"/>
</dbReference>